<dbReference type="AlphaFoldDB" id="A0A934MWD1"/>
<dbReference type="Gene3D" id="3.30.70.100">
    <property type="match status" value="1"/>
</dbReference>
<dbReference type="InterPro" id="IPR010753">
    <property type="entry name" value="DUF1330"/>
</dbReference>
<feature type="domain" description="DUF1330" evidence="1">
    <location>
        <begin position="3"/>
        <end position="92"/>
    </location>
</feature>
<comment type="caution">
    <text evidence="2">The sequence shown here is derived from an EMBL/GenBank/DDBJ whole genome shotgun (WGS) entry which is preliminary data.</text>
</comment>
<dbReference type="SUPFAM" id="SSF54909">
    <property type="entry name" value="Dimeric alpha+beta barrel"/>
    <property type="match status" value="1"/>
</dbReference>
<accession>A0A934MWD1</accession>
<protein>
    <submittedName>
        <fullName evidence="2">DUF1330 domain-containing protein</fullName>
    </submittedName>
</protein>
<proteinExistence type="predicted"/>
<gene>
    <name evidence="2" type="ORF">I8J31_10200</name>
</gene>
<dbReference type="Pfam" id="PF07045">
    <property type="entry name" value="DUF1330"/>
    <property type="match status" value="1"/>
</dbReference>
<dbReference type="RefSeq" id="WP_199468413.1">
    <property type="nucleotide sequence ID" value="NZ_JAEMNX010000010.1"/>
</dbReference>
<sequence length="99" mass="11165">MTVLAIIETNITDPSWIEAYTKEVTPMVLDLGGRYLTRTDNIELLEGDEKPQFSVVVEFPSKEVALGFYHSKEYEPYKKARHAGSTSKFLLVPIENGAE</sequence>
<evidence type="ECO:0000259" key="1">
    <source>
        <dbReference type="Pfam" id="PF07045"/>
    </source>
</evidence>
<dbReference type="InterPro" id="IPR011008">
    <property type="entry name" value="Dimeric_a/b-barrel"/>
</dbReference>
<dbReference type="EMBL" id="JAEMNX010000010">
    <property type="protein sequence ID" value="MBJ7538044.1"/>
    <property type="molecule type" value="Genomic_DNA"/>
</dbReference>
<reference evidence="2" key="1">
    <citation type="submission" date="2020-12" db="EMBL/GenBank/DDBJ databases">
        <title>Marinomonas arctica sp. nov., a psychrotolerant bacterium isolated from the Arctic.</title>
        <authorList>
            <person name="Zhang Y."/>
        </authorList>
    </citation>
    <scope>NUCLEOTIDE SEQUENCE</scope>
    <source>
        <strain evidence="2">C1424</strain>
    </source>
</reference>
<dbReference type="Proteomes" id="UP000628710">
    <property type="component" value="Unassembled WGS sequence"/>
</dbReference>
<name>A0A934MWD1_9GAMM</name>
<dbReference type="PANTHER" id="PTHR41521:SF4">
    <property type="entry name" value="BLR0684 PROTEIN"/>
    <property type="match status" value="1"/>
</dbReference>
<organism evidence="2 3">
    <name type="scientific">Marinomonas transparens</name>
    <dbReference type="NCBI Taxonomy" id="2795388"/>
    <lineage>
        <taxon>Bacteria</taxon>
        <taxon>Pseudomonadati</taxon>
        <taxon>Pseudomonadota</taxon>
        <taxon>Gammaproteobacteria</taxon>
        <taxon>Oceanospirillales</taxon>
        <taxon>Oceanospirillaceae</taxon>
        <taxon>Marinomonas</taxon>
    </lineage>
</organism>
<dbReference type="PANTHER" id="PTHR41521">
    <property type="match status" value="1"/>
</dbReference>
<evidence type="ECO:0000313" key="3">
    <source>
        <dbReference type="Proteomes" id="UP000628710"/>
    </source>
</evidence>
<keyword evidence="3" id="KW-1185">Reference proteome</keyword>
<evidence type="ECO:0000313" key="2">
    <source>
        <dbReference type="EMBL" id="MBJ7538044.1"/>
    </source>
</evidence>